<dbReference type="InterPro" id="IPR006680">
    <property type="entry name" value="Amidohydro-rel"/>
</dbReference>
<dbReference type="InterPro" id="IPR052350">
    <property type="entry name" value="Metallo-dep_Lactonases"/>
</dbReference>
<evidence type="ECO:0000313" key="3">
    <source>
        <dbReference type="Proteomes" id="UP000683421"/>
    </source>
</evidence>
<organism evidence="2 3">
    <name type="scientific">Francisella salimarina</name>
    <dbReference type="NCBI Taxonomy" id="2599927"/>
    <lineage>
        <taxon>Bacteria</taxon>
        <taxon>Pseudomonadati</taxon>
        <taxon>Pseudomonadota</taxon>
        <taxon>Gammaproteobacteria</taxon>
        <taxon>Thiotrichales</taxon>
        <taxon>Francisellaceae</taxon>
        <taxon>Francisella</taxon>
    </lineage>
</organism>
<dbReference type="GO" id="GO:0016787">
    <property type="term" value="F:hydrolase activity"/>
    <property type="evidence" value="ECO:0007669"/>
    <property type="project" value="InterPro"/>
</dbReference>
<evidence type="ECO:0000259" key="1">
    <source>
        <dbReference type="Pfam" id="PF04909"/>
    </source>
</evidence>
<name>A0AAJ4TL59_9GAMM</name>
<proteinExistence type="predicted"/>
<evidence type="ECO:0000313" key="2">
    <source>
        <dbReference type="EMBL" id="QWU99432.1"/>
    </source>
</evidence>
<sequence>MQKIIDSHIHFWDIDNGYNRWVKDTDLPTKVLPSDFKIDNFVHIEAHAEDIDHLCEYKWLVANFSNKNIKVIAFVDFTQNVQSFEQKIIELSSCRDIVGVRQIMSKDSGAKYSPFDKEIPSDLFEKLVILKKYNMIFECQMYPQQFVSAVSDILKSNVTCCVEHFGLPIKTRNDNLLYWRDLLRCVDNHQNLYLKLSGGDLNNDEDDIKEILNEVKDSVDTSKLCYGSNYPVSNKDNYNKWFDIVYSTFTDAKSQQDIFCNTANKLYGFNLL</sequence>
<dbReference type="EMBL" id="CP076680">
    <property type="protein sequence ID" value="QWU99432.1"/>
    <property type="molecule type" value="Genomic_DNA"/>
</dbReference>
<dbReference type="Pfam" id="PF04909">
    <property type="entry name" value="Amidohydro_2"/>
    <property type="match status" value="1"/>
</dbReference>
<dbReference type="PANTHER" id="PTHR43569:SF2">
    <property type="entry name" value="AMIDOHYDROLASE-RELATED DOMAIN-CONTAINING PROTEIN"/>
    <property type="match status" value="1"/>
</dbReference>
<dbReference type="KEGG" id="fsr:KQR59_00680"/>
<feature type="domain" description="Amidohydrolase-related" evidence="1">
    <location>
        <begin position="5"/>
        <end position="269"/>
    </location>
</feature>
<dbReference type="AlphaFoldDB" id="A0AAJ4TL59"/>
<dbReference type="RefSeq" id="WP_216692254.1">
    <property type="nucleotide sequence ID" value="NZ_CP076680.1"/>
</dbReference>
<protein>
    <submittedName>
        <fullName evidence="2">Amidohydrolase family protein</fullName>
    </submittedName>
</protein>
<dbReference type="PANTHER" id="PTHR43569">
    <property type="entry name" value="AMIDOHYDROLASE"/>
    <property type="match status" value="1"/>
</dbReference>
<reference evidence="2 3" key="1">
    <citation type="submission" date="2021-06" db="EMBL/GenBank/DDBJ databases">
        <title>Ulceroglandular infection and bacteremia caused by Francisella salimarina in an immunocompromised patient, France.</title>
        <authorList>
            <person name="Hennebique A."/>
            <person name="Caspar Y."/>
            <person name="Maurin M."/>
            <person name="Boisset S."/>
            <person name="Pelloux I."/>
            <person name="Gallego-Hernanz M.P."/>
            <person name="Burucoa C."/>
            <person name="Cazenave-Roblot F."/>
            <person name="Plouzeau C."/>
            <person name="Rammaert B."/>
        </authorList>
    </citation>
    <scope>NUCLEOTIDE SEQUENCE [LARGE SCALE GENOMIC DNA]</scope>
    <source>
        <strain evidence="2 3">CHUGA-F75</strain>
    </source>
</reference>
<keyword evidence="3" id="KW-1185">Reference proteome</keyword>
<accession>A0AAJ4TL59</accession>
<gene>
    <name evidence="2" type="ORF">KQR59_00680</name>
</gene>
<dbReference type="Proteomes" id="UP000683421">
    <property type="component" value="Chromosome"/>
</dbReference>